<evidence type="ECO:0000313" key="3">
    <source>
        <dbReference type="Proteomes" id="UP001155027"/>
    </source>
</evidence>
<protein>
    <submittedName>
        <fullName evidence="2">Uncharacterized protein</fullName>
    </submittedName>
</protein>
<evidence type="ECO:0000313" key="2">
    <source>
        <dbReference type="EMBL" id="MCS3678696.1"/>
    </source>
</evidence>
<gene>
    <name evidence="2" type="ORF">GGP71_002637</name>
</gene>
<proteinExistence type="predicted"/>
<sequence>MVRRVASAGPRAGAADRLQRDNGAVRHAPNRLESPRLKIKTDSQWRPERTDRVTLTDTHWIGAIAEEGCPLDELSPSPRDVIRYALPCPLVMVFLPQVLPPNKNAQCTASSGKGSIITVSESGR</sequence>
<dbReference type="AlphaFoldDB" id="A0A9X2Q8L6"/>
<dbReference type="Proteomes" id="UP001155027">
    <property type="component" value="Unassembled WGS sequence"/>
</dbReference>
<name>A0A9X2Q8L6_9BACT</name>
<accession>A0A9X2Q8L6</accession>
<feature type="region of interest" description="Disordered" evidence="1">
    <location>
        <begin position="1"/>
        <end position="36"/>
    </location>
</feature>
<dbReference type="EMBL" id="JANUAU010000009">
    <property type="protein sequence ID" value="MCS3678696.1"/>
    <property type="molecule type" value="Genomic_DNA"/>
</dbReference>
<comment type="caution">
    <text evidence="2">The sequence shown here is derived from an EMBL/GenBank/DDBJ whole genome shotgun (WGS) entry which is preliminary data.</text>
</comment>
<evidence type="ECO:0000256" key="1">
    <source>
        <dbReference type="SAM" id="MobiDB-lite"/>
    </source>
</evidence>
<organism evidence="2 3">
    <name type="scientific">Salinibacter ruber</name>
    <dbReference type="NCBI Taxonomy" id="146919"/>
    <lineage>
        <taxon>Bacteria</taxon>
        <taxon>Pseudomonadati</taxon>
        <taxon>Rhodothermota</taxon>
        <taxon>Rhodothermia</taxon>
        <taxon>Rhodothermales</taxon>
        <taxon>Salinibacteraceae</taxon>
        <taxon>Salinibacter</taxon>
    </lineage>
</organism>
<reference evidence="2" key="1">
    <citation type="submission" date="2022-08" db="EMBL/GenBank/DDBJ databases">
        <title>Genomic Encyclopedia of Type Strains, Phase V (KMG-V): Genome sequencing to study the core and pangenomes of soil and plant-associated prokaryotes.</title>
        <authorList>
            <person name="Whitman W."/>
        </authorList>
    </citation>
    <scope>NUCLEOTIDE SEQUENCE</scope>
    <source>
        <strain evidence="2">0</strain>
    </source>
</reference>